<accession>A0AAD4X6M0</accession>
<organism evidence="1 2">
    <name type="scientific">Papaver atlanticum</name>
    <dbReference type="NCBI Taxonomy" id="357466"/>
    <lineage>
        <taxon>Eukaryota</taxon>
        <taxon>Viridiplantae</taxon>
        <taxon>Streptophyta</taxon>
        <taxon>Embryophyta</taxon>
        <taxon>Tracheophyta</taxon>
        <taxon>Spermatophyta</taxon>
        <taxon>Magnoliopsida</taxon>
        <taxon>Ranunculales</taxon>
        <taxon>Papaveraceae</taxon>
        <taxon>Papaveroideae</taxon>
        <taxon>Papaver</taxon>
    </lineage>
</organism>
<reference evidence="1" key="1">
    <citation type="submission" date="2022-04" db="EMBL/GenBank/DDBJ databases">
        <title>A functionally conserved STORR gene fusion in Papaver species that diverged 16.8 million years ago.</title>
        <authorList>
            <person name="Catania T."/>
        </authorList>
    </citation>
    <scope>NUCLEOTIDE SEQUENCE</scope>
    <source>
        <strain evidence="1">S-188037</strain>
    </source>
</reference>
<gene>
    <name evidence="1" type="ORF">MKW98_025278</name>
</gene>
<comment type="caution">
    <text evidence="1">The sequence shown here is derived from an EMBL/GenBank/DDBJ whole genome shotgun (WGS) entry which is preliminary data.</text>
</comment>
<protein>
    <submittedName>
        <fullName evidence="1">Uncharacterized protein</fullName>
    </submittedName>
</protein>
<proteinExistence type="predicted"/>
<name>A0AAD4X6M0_9MAGN</name>
<dbReference type="EMBL" id="JAJJMB010015535">
    <property type="protein sequence ID" value="KAI3853761.1"/>
    <property type="molecule type" value="Genomic_DNA"/>
</dbReference>
<dbReference type="Proteomes" id="UP001202328">
    <property type="component" value="Unassembled WGS sequence"/>
</dbReference>
<evidence type="ECO:0000313" key="1">
    <source>
        <dbReference type="EMBL" id="KAI3853761.1"/>
    </source>
</evidence>
<dbReference type="AlphaFoldDB" id="A0AAD4X6M0"/>
<keyword evidence="2" id="KW-1185">Reference proteome</keyword>
<sequence>MEGADLTEIVKFKLLLVKTRITIIPDWKRIGHLRVGNMIYTISAVQLALEWMSAELQDSFILVERSCEILDHRRASEAIKNPGTQWGVKTFLDAKNG</sequence>
<evidence type="ECO:0000313" key="2">
    <source>
        <dbReference type="Proteomes" id="UP001202328"/>
    </source>
</evidence>